<keyword evidence="6 8" id="KW-1133">Transmembrane helix</keyword>
<comment type="subcellular location">
    <subcellularLocation>
        <location evidence="1">Cell membrane</location>
        <topology evidence="1">Multi-pass membrane protein</topology>
    </subcellularLocation>
</comment>
<feature type="transmembrane region" description="Helical" evidence="8">
    <location>
        <begin position="128"/>
        <end position="149"/>
    </location>
</feature>
<evidence type="ECO:0000256" key="1">
    <source>
        <dbReference type="ARBA" id="ARBA00004651"/>
    </source>
</evidence>
<name>A0A084UA25_9HYPH</name>
<feature type="transmembrane region" description="Helical" evidence="8">
    <location>
        <begin position="34"/>
        <end position="51"/>
    </location>
</feature>
<sequence>MSSLVETIGYVFGLVALGYLTGWLRLLRDDAGEVMTSFAVTIAVPLLLFRTMSNAQFGEGLPWGLWITYFTAIAITWTVSQLSLVHIFKRDGRAGVVAGLAGSFSNLVLLGIPFMLGVHGQAAFEQLSLIVTIHLPIMTGVSILLYNLLDPQKKGSFSLLSVLKGLLQRMLTNPLIIGILGGLIWRAGGLELPSLAERLVDSLANVAGPVALFAMGLGLRSYGIKGDVRPAILIAFYKQMLMPAIALGLAIALDLSTITAIAVVTAASFPCGVNPYLIASQFGTGQRLASNAMTIGTALAFLTTAFWIAVTASVFS</sequence>
<comment type="similarity">
    <text evidence="2">Belongs to the auxin efflux carrier (TC 2.A.69) family.</text>
</comment>
<dbReference type="PANTHER" id="PTHR36838">
    <property type="entry name" value="AUXIN EFFLUX CARRIER FAMILY PROTEIN"/>
    <property type="match status" value="1"/>
</dbReference>
<gene>
    <name evidence="9" type="ORF">EL18_00830</name>
</gene>
<dbReference type="Proteomes" id="UP000053675">
    <property type="component" value="Unassembled WGS sequence"/>
</dbReference>
<dbReference type="InterPro" id="IPR038770">
    <property type="entry name" value="Na+/solute_symporter_sf"/>
</dbReference>
<feature type="transmembrane region" description="Helical" evidence="8">
    <location>
        <begin position="231"/>
        <end position="252"/>
    </location>
</feature>
<feature type="transmembrane region" description="Helical" evidence="8">
    <location>
        <begin position="170"/>
        <end position="187"/>
    </location>
</feature>
<dbReference type="InterPro" id="IPR004776">
    <property type="entry name" value="Mem_transp_PIN-like"/>
</dbReference>
<evidence type="ECO:0000313" key="10">
    <source>
        <dbReference type="Proteomes" id="UP000053675"/>
    </source>
</evidence>
<comment type="caution">
    <text evidence="9">The sequence shown here is derived from an EMBL/GenBank/DDBJ whole genome shotgun (WGS) entry which is preliminary data.</text>
</comment>
<dbReference type="eggNOG" id="COG0679">
    <property type="taxonomic scope" value="Bacteria"/>
</dbReference>
<keyword evidence="3" id="KW-0813">Transport</keyword>
<keyword evidence="10" id="KW-1185">Reference proteome</keyword>
<dbReference type="RefSeq" id="WP_036483942.1">
    <property type="nucleotide sequence ID" value="NZ_JMQM01000001.1"/>
</dbReference>
<evidence type="ECO:0000256" key="4">
    <source>
        <dbReference type="ARBA" id="ARBA00022475"/>
    </source>
</evidence>
<dbReference type="GO" id="GO:0055085">
    <property type="term" value="P:transmembrane transport"/>
    <property type="evidence" value="ECO:0007669"/>
    <property type="project" value="InterPro"/>
</dbReference>
<evidence type="ECO:0000313" key="9">
    <source>
        <dbReference type="EMBL" id="KFB09811.1"/>
    </source>
</evidence>
<feature type="transmembrane region" description="Helical" evidence="8">
    <location>
        <begin position="199"/>
        <end position="219"/>
    </location>
</feature>
<dbReference type="Pfam" id="PF03547">
    <property type="entry name" value="Mem_trans"/>
    <property type="match status" value="1"/>
</dbReference>
<dbReference type="GO" id="GO:0005886">
    <property type="term" value="C:plasma membrane"/>
    <property type="evidence" value="ECO:0007669"/>
    <property type="project" value="UniProtKB-SubCell"/>
</dbReference>
<evidence type="ECO:0000256" key="2">
    <source>
        <dbReference type="ARBA" id="ARBA00010145"/>
    </source>
</evidence>
<keyword evidence="5 8" id="KW-0812">Transmembrane</keyword>
<feature type="transmembrane region" description="Helical" evidence="8">
    <location>
        <begin position="63"/>
        <end position="84"/>
    </location>
</feature>
<evidence type="ECO:0000256" key="3">
    <source>
        <dbReference type="ARBA" id="ARBA00022448"/>
    </source>
</evidence>
<keyword evidence="7 8" id="KW-0472">Membrane</keyword>
<organism evidence="9 10">
    <name type="scientific">Nitratireductor basaltis</name>
    <dbReference type="NCBI Taxonomy" id="472175"/>
    <lineage>
        <taxon>Bacteria</taxon>
        <taxon>Pseudomonadati</taxon>
        <taxon>Pseudomonadota</taxon>
        <taxon>Alphaproteobacteria</taxon>
        <taxon>Hyphomicrobiales</taxon>
        <taxon>Phyllobacteriaceae</taxon>
        <taxon>Nitratireductor</taxon>
    </lineage>
</organism>
<reference evidence="9 10" key="1">
    <citation type="submission" date="2014-05" db="EMBL/GenBank/DDBJ databases">
        <title>Draft Genome Sequence of Nitratireductor basaltis Strain UMTGB225, A Marine Bacterium Isolated from Green Barrel Tunicate.</title>
        <authorList>
            <person name="Gan H.Y."/>
        </authorList>
    </citation>
    <scope>NUCLEOTIDE SEQUENCE [LARGE SCALE GENOMIC DNA]</scope>
    <source>
        <strain evidence="9 10">UMTGB225</strain>
    </source>
</reference>
<dbReference type="OrthoDB" id="9810457at2"/>
<dbReference type="EMBL" id="JMQM01000001">
    <property type="protein sequence ID" value="KFB09811.1"/>
    <property type="molecule type" value="Genomic_DNA"/>
</dbReference>
<feature type="transmembrane region" description="Helical" evidence="8">
    <location>
        <begin position="7"/>
        <end position="27"/>
    </location>
</feature>
<keyword evidence="4" id="KW-1003">Cell membrane</keyword>
<dbReference type="Gene3D" id="1.20.1530.20">
    <property type="match status" value="1"/>
</dbReference>
<dbReference type="AlphaFoldDB" id="A0A084UA25"/>
<evidence type="ECO:0000256" key="8">
    <source>
        <dbReference type="SAM" id="Phobius"/>
    </source>
</evidence>
<evidence type="ECO:0000256" key="6">
    <source>
        <dbReference type="ARBA" id="ARBA00022989"/>
    </source>
</evidence>
<dbReference type="STRING" id="472175.EL18_00830"/>
<evidence type="ECO:0000256" key="5">
    <source>
        <dbReference type="ARBA" id="ARBA00022692"/>
    </source>
</evidence>
<evidence type="ECO:0000256" key="7">
    <source>
        <dbReference type="ARBA" id="ARBA00023136"/>
    </source>
</evidence>
<protein>
    <submittedName>
        <fullName evidence="9">Auxin efflux carrier</fullName>
    </submittedName>
</protein>
<dbReference type="PATRIC" id="fig|472175.3.peg.842"/>
<feature type="transmembrane region" description="Helical" evidence="8">
    <location>
        <begin position="96"/>
        <end position="116"/>
    </location>
</feature>
<proteinExistence type="inferred from homology"/>
<feature type="transmembrane region" description="Helical" evidence="8">
    <location>
        <begin position="258"/>
        <end position="279"/>
    </location>
</feature>
<accession>A0A084UA25</accession>
<feature type="transmembrane region" description="Helical" evidence="8">
    <location>
        <begin position="291"/>
        <end position="315"/>
    </location>
</feature>
<dbReference type="PANTHER" id="PTHR36838:SF3">
    <property type="entry name" value="TRANSPORTER AUXIN EFFLUX CARRIER EC FAMILY"/>
    <property type="match status" value="1"/>
</dbReference>